<dbReference type="InterPro" id="IPR029055">
    <property type="entry name" value="Ntn_hydrolases_N"/>
</dbReference>
<dbReference type="EMBL" id="JABMOJ010000184">
    <property type="protein sequence ID" value="NQV64717.1"/>
    <property type="molecule type" value="Genomic_DNA"/>
</dbReference>
<dbReference type="Proteomes" id="UP000754644">
    <property type="component" value="Unassembled WGS sequence"/>
</dbReference>
<protein>
    <submittedName>
        <fullName evidence="2">Gamma-glutamyltransferase</fullName>
    </submittedName>
</protein>
<dbReference type="AlphaFoldDB" id="A0A972VY26"/>
<proteinExistence type="inferred from homology"/>
<dbReference type="SUPFAM" id="SSF56235">
    <property type="entry name" value="N-terminal nucleophile aminohydrolases (Ntn hydrolases)"/>
    <property type="match status" value="1"/>
</dbReference>
<organism evidence="2 3">
    <name type="scientific">SAR86 cluster bacterium</name>
    <dbReference type="NCBI Taxonomy" id="2030880"/>
    <lineage>
        <taxon>Bacteria</taxon>
        <taxon>Pseudomonadati</taxon>
        <taxon>Pseudomonadota</taxon>
        <taxon>Gammaproteobacteria</taxon>
        <taxon>SAR86 cluster</taxon>
    </lineage>
</organism>
<evidence type="ECO:0000313" key="2">
    <source>
        <dbReference type="EMBL" id="NQV64717.1"/>
    </source>
</evidence>
<dbReference type="Pfam" id="PF01019">
    <property type="entry name" value="G_glu_transpept"/>
    <property type="match status" value="1"/>
</dbReference>
<evidence type="ECO:0000313" key="3">
    <source>
        <dbReference type="Proteomes" id="UP000754644"/>
    </source>
</evidence>
<evidence type="ECO:0000256" key="1">
    <source>
        <dbReference type="ARBA" id="ARBA00009381"/>
    </source>
</evidence>
<dbReference type="PANTHER" id="PTHR43199">
    <property type="entry name" value="GLUTATHIONE HYDROLASE"/>
    <property type="match status" value="1"/>
</dbReference>
<dbReference type="InterPro" id="IPR051792">
    <property type="entry name" value="GGT_bact"/>
</dbReference>
<dbReference type="PANTHER" id="PTHR43199:SF1">
    <property type="entry name" value="GLUTATHIONE HYDROLASE PROENZYME"/>
    <property type="match status" value="1"/>
</dbReference>
<feature type="non-terminal residue" evidence="2">
    <location>
        <position position="344"/>
    </location>
</feature>
<gene>
    <name evidence="2" type="ORF">HQ497_05060</name>
</gene>
<comment type="similarity">
    <text evidence="1">Belongs to the gamma-glutamyltransferase family.</text>
</comment>
<name>A0A972VY26_9GAMM</name>
<dbReference type="PRINTS" id="PR01210">
    <property type="entry name" value="GGTRANSPTASE"/>
</dbReference>
<sequence>MQDRVKEFWQIRKSSVLGEAGMVASQHHLASDVGAAILKQGGNAIDAAMAAGLAIGTVEPWMSGLGGGGYTLIYLAKENKVHLVEYGMRAPFAAQAADYPLATGGENSADSFNWPKVTGDTNIHGPLAAAVPGYIKGVSMALAKFGTMNWQQVIEPACQLAEWGLPIDWFSAAKINSFARGLAAYPETQRVYLADGLPPTPQIDGSIATLPLGELARTYRRLQAHGPEDFYNGALAQDLVTDLTAAGSRITLADLSAYEAKLSATTTTNYRGATVHTAGPMTAGPSLIHALTLLQDKLRDLPQAPDLDTFKAYADSLLEAYDYRLTNLGEGDGPDKAIPTNTTH</sequence>
<comment type="caution">
    <text evidence="2">The sequence shown here is derived from an EMBL/GenBank/DDBJ whole genome shotgun (WGS) entry which is preliminary data.</text>
</comment>
<reference evidence="2" key="1">
    <citation type="submission" date="2020-05" db="EMBL/GenBank/DDBJ databases">
        <title>Sulfur intermediates as new biogeochemical hubs in an aquatic model microbial ecosystem.</title>
        <authorList>
            <person name="Vigneron A."/>
        </authorList>
    </citation>
    <scope>NUCLEOTIDE SEQUENCE</scope>
    <source>
        <strain evidence="2">Bin.250</strain>
    </source>
</reference>
<accession>A0A972VY26</accession>